<keyword evidence="2" id="KW-1185">Reference proteome</keyword>
<comment type="caution">
    <text evidence="1">The sequence shown here is derived from an EMBL/GenBank/DDBJ whole genome shotgun (WGS) entry which is preliminary data.</text>
</comment>
<protein>
    <recommendedName>
        <fullName evidence="3">Thiol reductase thioredoxin</fullName>
    </recommendedName>
</protein>
<dbReference type="InterPro" id="IPR036249">
    <property type="entry name" value="Thioredoxin-like_sf"/>
</dbReference>
<dbReference type="AlphaFoldDB" id="A0A179ENQ2"/>
<proteinExistence type="predicted"/>
<gene>
    <name evidence="1" type="ORF">A6E74_10905</name>
</gene>
<reference evidence="1 2" key="1">
    <citation type="submission" date="2016-04" db="EMBL/GenBank/DDBJ databases">
        <title>Draft genome of an Enterococcus thailandicus strain isolated from bovine feces.</title>
        <authorList>
            <person name="Beukers A.G."/>
            <person name="Zaheer R."/>
            <person name="Goji N."/>
            <person name="Cook S.R."/>
            <person name="Amoako K."/>
            <person name="Chaves A.V."/>
            <person name="Ward M.P."/>
            <person name="Mcallister T.A."/>
        </authorList>
    </citation>
    <scope>NUCLEOTIDE SEQUENCE [LARGE SCALE GENOMIC DNA]</scope>
    <source>
        <strain evidence="1 2">F0711D 46</strain>
    </source>
</reference>
<dbReference type="InterPro" id="IPR046698">
    <property type="entry name" value="PedC-like"/>
</dbReference>
<dbReference type="CDD" id="cd02947">
    <property type="entry name" value="TRX_family"/>
    <property type="match status" value="1"/>
</dbReference>
<name>A0A179ENQ2_ENTTH</name>
<organism evidence="1 2">
    <name type="scientific">Enterococcus thailandicus</name>
    <dbReference type="NCBI Taxonomy" id="417368"/>
    <lineage>
        <taxon>Bacteria</taxon>
        <taxon>Bacillati</taxon>
        <taxon>Bacillota</taxon>
        <taxon>Bacilli</taxon>
        <taxon>Lactobacillales</taxon>
        <taxon>Enterococcaceae</taxon>
        <taxon>Enterococcus</taxon>
    </lineage>
</organism>
<evidence type="ECO:0000313" key="1">
    <source>
        <dbReference type="EMBL" id="OAQ54875.1"/>
    </source>
</evidence>
<dbReference type="EMBL" id="LWMN01000017">
    <property type="protein sequence ID" value="OAQ54875.1"/>
    <property type="molecule type" value="Genomic_DNA"/>
</dbReference>
<dbReference type="RefSeq" id="WP_067485191.1">
    <property type="nucleotide sequence ID" value="NZ_JARQBF010000002.1"/>
</dbReference>
<dbReference type="Proteomes" id="UP000078516">
    <property type="component" value="Unassembled WGS sequence"/>
</dbReference>
<dbReference type="SUPFAM" id="SSF52833">
    <property type="entry name" value="Thioredoxin-like"/>
    <property type="match status" value="1"/>
</dbReference>
<evidence type="ECO:0000313" key="2">
    <source>
        <dbReference type="Proteomes" id="UP000078516"/>
    </source>
</evidence>
<dbReference type="Gene3D" id="3.40.30.10">
    <property type="entry name" value="Glutaredoxin"/>
    <property type="match status" value="1"/>
</dbReference>
<dbReference type="Pfam" id="PF20207">
    <property type="entry name" value="DUF6568"/>
    <property type="match status" value="1"/>
</dbReference>
<evidence type="ECO:0008006" key="3">
    <source>
        <dbReference type="Google" id="ProtNLM"/>
    </source>
</evidence>
<accession>A0A179ENQ2</accession>
<sequence length="113" mass="13371">MKYSYQSKDFISITSISEIDNVEQNNLVYLGRKTCPNCRQFVSKLSEVSKKEKIYYIDTDKQKNDTQFIKFIKREKINVVPTLIRIKNNKVIKVYSYPNLNKNKIKNILKGEI</sequence>